<dbReference type="GO" id="GO:0043034">
    <property type="term" value="C:costamere"/>
    <property type="evidence" value="ECO:0007669"/>
    <property type="project" value="TreeGrafter"/>
</dbReference>
<evidence type="ECO:0000256" key="2">
    <source>
        <dbReference type="ARBA" id="ARBA00023242"/>
    </source>
</evidence>
<name>A0A9F3QUL8_PYTBI</name>
<dbReference type="OrthoDB" id="447516at2759"/>
<evidence type="ECO:0000256" key="3">
    <source>
        <dbReference type="SAM" id="MobiDB-lite"/>
    </source>
</evidence>
<keyword evidence="2" id="KW-0539">Nucleus</keyword>
<dbReference type="GO" id="GO:0043484">
    <property type="term" value="P:regulation of RNA splicing"/>
    <property type="evidence" value="ECO:0007669"/>
    <property type="project" value="TreeGrafter"/>
</dbReference>
<sequence length="648" mass="68509">MEEEENTREILLPDWQGSGSRGITINETDGGAFVKQIQQGSPAAKTGIVKEGDQIVSATIYFDNVHSGEVTELLKNVGHHTVGLRLQRKGARSPLPGQTGSYDVFAPGSPEVVLSGDDEEYQRIYTTKIKPRLKSEDGIEVEHRGTQSRTITVTKRVTAYTVDVTGHEGAKEIDITSPEFKIKIPKHELTQISKAGIETEPGKTVIKIPRVDLPGRPSYGKVSHEGGKSYDVTYSGPTIDLPSRKLEAGVPDSPVGQPKVGKTDIRVPNVMGVDVRAQTDFTRPEINGKTGERLQFDIKGPKVQGDLGGLQDASVKVIEGKITSPGVSDESQGKLAFPAVRMPKFGISSPVADIEVPQLDATAPSVTITGPGGFQKSPKHPVASIGMPEPKLDMGIKGLDLKGGVKVTSSSLEGPKVDIRAPKVDLGAPDIGFEDSEAKFKIPHMDFPKFSVSGPAADISIPKGGIEIYGQTPKISMSDIDLNLKSPKGKAATHISGPKIEGDLKGPSMGIEGTSVDFGGPLKGPNISMPSLKTSPIKVAVPDVDLSLKGPSLKSDMDVSVPKIEGELKGPAVDIKGPKVDIGAPDVDLHGPELKMPKLKMPKFGVPGLKAEVPNVDISLPQGSLDISGPKVDIGAPGLDIEGPECKI</sequence>
<proteinExistence type="predicted"/>
<dbReference type="PANTHER" id="PTHR23348">
    <property type="entry name" value="PERIAXIN/AHNAK"/>
    <property type="match status" value="1"/>
</dbReference>
<dbReference type="Pfam" id="PF00595">
    <property type="entry name" value="PDZ"/>
    <property type="match status" value="1"/>
</dbReference>
<accession>A0A9F3QUL8</accession>
<dbReference type="InterPro" id="IPR036034">
    <property type="entry name" value="PDZ_sf"/>
</dbReference>
<comment type="subcellular location">
    <subcellularLocation>
        <location evidence="1">Nucleus</location>
    </subcellularLocation>
</comment>
<dbReference type="RefSeq" id="XP_015746585.1">
    <property type="nucleotide sequence ID" value="XM_015891099.2"/>
</dbReference>
<dbReference type="GO" id="GO:0005634">
    <property type="term" value="C:nucleus"/>
    <property type="evidence" value="ECO:0007669"/>
    <property type="project" value="UniProtKB-SubCell"/>
</dbReference>
<dbReference type="SMART" id="SM00228">
    <property type="entry name" value="PDZ"/>
    <property type="match status" value="1"/>
</dbReference>
<feature type="domain" description="PDZ" evidence="4">
    <location>
        <begin position="9"/>
        <end position="78"/>
    </location>
</feature>
<evidence type="ECO:0000256" key="1">
    <source>
        <dbReference type="ARBA" id="ARBA00004123"/>
    </source>
</evidence>
<organism evidence="5 6">
    <name type="scientific">Python bivittatus</name>
    <name type="common">Burmese python</name>
    <name type="synonym">Python molurus bivittatus</name>
    <dbReference type="NCBI Taxonomy" id="176946"/>
    <lineage>
        <taxon>Eukaryota</taxon>
        <taxon>Metazoa</taxon>
        <taxon>Chordata</taxon>
        <taxon>Craniata</taxon>
        <taxon>Vertebrata</taxon>
        <taxon>Euteleostomi</taxon>
        <taxon>Lepidosauria</taxon>
        <taxon>Squamata</taxon>
        <taxon>Bifurcata</taxon>
        <taxon>Unidentata</taxon>
        <taxon>Episquamata</taxon>
        <taxon>Toxicofera</taxon>
        <taxon>Serpentes</taxon>
        <taxon>Henophidia</taxon>
        <taxon>Pythonidae</taxon>
        <taxon>Python</taxon>
    </lineage>
</organism>
<evidence type="ECO:0000313" key="5">
    <source>
        <dbReference type="Proteomes" id="UP000695026"/>
    </source>
</evidence>
<dbReference type="OMA" id="RMPEINL"/>
<dbReference type="AlphaFoldDB" id="A0A9F3QUL8"/>
<feature type="non-terminal residue" evidence="6">
    <location>
        <position position="648"/>
    </location>
</feature>
<dbReference type="PANTHER" id="PTHR23348:SF41">
    <property type="entry name" value="NEUROBLAST DIFFERENTIATION-ASSOCIATED PROTEIN AHNAK"/>
    <property type="match status" value="1"/>
</dbReference>
<protein>
    <submittedName>
        <fullName evidence="6">Neuroblast differentiation-associated protein AHNAK-like</fullName>
    </submittedName>
</protein>
<reference evidence="6" key="1">
    <citation type="submission" date="2025-08" db="UniProtKB">
        <authorList>
            <consortium name="RefSeq"/>
        </authorList>
    </citation>
    <scope>IDENTIFICATION</scope>
    <source>
        <tissue evidence="6">Liver</tissue>
    </source>
</reference>
<dbReference type="InterPro" id="IPR001478">
    <property type="entry name" value="PDZ"/>
</dbReference>
<dbReference type="GeneID" id="103049786"/>
<feature type="region of interest" description="Disordered" evidence="3">
    <location>
        <begin position="243"/>
        <end position="263"/>
    </location>
</feature>
<dbReference type="FunFam" id="2.30.42.10:FF:000106">
    <property type="entry name" value="Neuroblast differentiation-associated protein AHNAK"/>
    <property type="match status" value="1"/>
</dbReference>
<dbReference type="SUPFAM" id="SSF50156">
    <property type="entry name" value="PDZ domain-like"/>
    <property type="match status" value="1"/>
</dbReference>
<dbReference type="InterPro" id="IPR052082">
    <property type="entry name" value="Myelin_sheath_structural"/>
</dbReference>
<dbReference type="KEGG" id="pbi:103049786"/>
<keyword evidence="5" id="KW-1185">Reference proteome</keyword>
<evidence type="ECO:0000313" key="6">
    <source>
        <dbReference type="RefSeq" id="XP_015746585.1"/>
    </source>
</evidence>
<dbReference type="Proteomes" id="UP000695026">
    <property type="component" value="Unplaced"/>
</dbReference>
<dbReference type="CDD" id="cd00136">
    <property type="entry name" value="PDZ_canonical"/>
    <property type="match status" value="1"/>
</dbReference>
<dbReference type="PROSITE" id="PS50106">
    <property type="entry name" value="PDZ"/>
    <property type="match status" value="1"/>
</dbReference>
<evidence type="ECO:0000259" key="4">
    <source>
        <dbReference type="PROSITE" id="PS50106"/>
    </source>
</evidence>
<gene>
    <name evidence="6" type="primary">LOC103049786</name>
</gene>
<dbReference type="Gene3D" id="2.30.42.10">
    <property type="match status" value="1"/>
</dbReference>